<accession>A5WXU9</accession>
<sequence>MTLRNASPRENYGVDPTRIISLLKHTKSRGGRDPQKKSLAQMSKASRKLSRLSGSGLQILTKNRCEKSHLIGNCRGCGCYTTLANYAKEDIIANVMCKMKARILDIIRSIFNSTFSPVLLSSCLNFTNLFLNVEIGEALLS</sequence>
<keyword evidence="2" id="KW-0614">Plasmid</keyword>
<organism evidence="2">
    <name type="scientific">Agrobacterium tumefaciens</name>
    <dbReference type="NCBI Taxonomy" id="358"/>
    <lineage>
        <taxon>Bacteria</taxon>
        <taxon>Pseudomonadati</taxon>
        <taxon>Pseudomonadota</taxon>
        <taxon>Alphaproteobacteria</taxon>
        <taxon>Hyphomicrobiales</taxon>
        <taxon>Rhizobiaceae</taxon>
        <taxon>Rhizobium/Agrobacterium group</taxon>
        <taxon>Agrobacterium</taxon>
        <taxon>Agrobacterium tumefaciens complex</taxon>
    </lineage>
</organism>
<dbReference type="EMBL" id="DQ058764">
    <property type="protein sequence ID" value="AAZ50417.1"/>
    <property type="molecule type" value="Genomic_DNA"/>
</dbReference>
<gene>
    <name evidence="2" type="ORF">pTiBo026</name>
</gene>
<reference evidence="2" key="1">
    <citation type="submission" date="2005-05" db="EMBL/GenBank/DDBJ databases">
        <title>Complete sequence of the Ti plasmid pTiBo542 from the supervirulent Agrobacterium tumefaciens strain Bo542.</title>
        <authorList>
            <person name="Oger P.M."/>
            <person name="Farrand S.K."/>
            <person name="Olsen G.J."/>
            <person name="Reich C."/>
        </authorList>
    </citation>
    <scope>NUCLEOTIDE SEQUENCE</scope>
    <source>
        <strain evidence="2">Bo542</strain>
        <plasmid evidence="2">pTiBo542</plasmid>
    </source>
</reference>
<dbReference type="AlphaFoldDB" id="A5WXU9"/>
<name>A5WXU9_AGRTU</name>
<evidence type="ECO:0000313" key="2">
    <source>
        <dbReference type="EMBL" id="AAZ50417.1"/>
    </source>
</evidence>
<geneLocation type="plasmid" evidence="2">
    <name>pTiBo542</name>
</geneLocation>
<evidence type="ECO:0000256" key="1">
    <source>
        <dbReference type="SAM" id="MobiDB-lite"/>
    </source>
</evidence>
<protein>
    <submittedName>
        <fullName evidence="2">Orf_Bo026</fullName>
    </submittedName>
</protein>
<proteinExistence type="predicted"/>
<feature type="region of interest" description="Disordered" evidence="1">
    <location>
        <begin position="27"/>
        <end position="50"/>
    </location>
</feature>